<dbReference type="OrthoDB" id="9800302at2"/>
<feature type="domain" description="Kazal-like" evidence="1">
    <location>
        <begin position="10"/>
        <end position="71"/>
    </location>
</feature>
<dbReference type="InterPro" id="IPR002350">
    <property type="entry name" value="Kazal_dom"/>
</dbReference>
<dbReference type="PROSITE" id="PS51465">
    <property type="entry name" value="KAZAL_2"/>
    <property type="match status" value="1"/>
</dbReference>
<accession>A0A1H6TUL6</accession>
<dbReference type="AlphaFoldDB" id="A0A1H6TUL6"/>
<dbReference type="InterPro" id="IPR036058">
    <property type="entry name" value="Kazal_dom_sf"/>
</dbReference>
<proteinExistence type="predicted"/>
<dbReference type="SUPFAM" id="SSF100895">
    <property type="entry name" value="Kazal-type serine protease inhibitors"/>
    <property type="match status" value="1"/>
</dbReference>
<sequence>MKKIFICFFFLAFGSCNEKDEIPGADCVGEKTNVVCYHIYMPVCGCNGQTYGNACEAGADGVKRYTDGACK</sequence>
<evidence type="ECO:0000313" key="3">
    <source>
        <dbReference type="Proteomes" id="UP000199532"/>
    </source>
</evidence>
<evidence type="ECO:0000313" key="2">
    <source>
        <dbReference type="EMBL" id="SEI81894.1"/>
    </source>
</evidence>
<protein>
    <submittedName>
        <fullName evidence="2">Kazal-type serine protease inhibitor domain-containing protein</fullName>
    </submittedName>
</protein>
<evidence type="ECO:0000259" key="1">
    <source>
        <dbReference type="PROSITE" id="PS51465"/>
    </source>
</evidence>
<dbReference type="Pfam" id="PF00050">
    <property type="entry name" value="Kazal_1"/>
    <property type="match status" value="1"/>
</dbReference>
<dbReference type="STRING" id="408657.SAMN04487995_2352"/>
<dbReference type="PROSITE" id="PS51257">
    <property type="entry name" value="PROKAR_LIPOPROTEIN"/>
    <property type="match status" value="1"/>
</dbReference>
<dbReference type="Gene3D" id="3.30.60.30">
    <property type="match status" value="1"/>
</dbReference>
<gene>
    <name evidence="2" type="ORF">SAMN04487995_2352</name>
</gene>
<keyword evidence="3" id="KW-1185">Reference proteome</keyword>
<name>A0A1H6TUL6_9BACT</name>
<organism evidence="2 3">
    <name type="scientific">Dyadobacter koreensis</name>
    <dbReference type="NCBI Taxonomy" id="408657"/>
    <lineage>
        <taxon>Bacteria</taxon>
        <taxon>Pseudomonadati</taxon>
        <taxon>Bacteroidota</taxon>
        <taxon>Cytophagia</taxon>
        <taxon>Cytophagales</taxon>
        <taxon>Spirosomataceae</taxon>
        <taxon>Dyadobacter</taxon>
    </lineage>
</organism>
<reference evidence="2 3" key="1">
    <citation type="submission" date="2016-10" db="EMBL/GenBank/DDBJ databases">
        <authorList>
            <person name="de Groot N.N."/>
        </authorList>
    </citation>
    <scope>NUCLEOTIDE SEQUENCE [LARGE SCALE GENOMIC DNA]</scope>
    <source>
        <strain evidence="2 3">DSM 19938</strain>
    </source>
</reference>
<dbReference type="EMBL" id="FNXY01000003">
    <property type="protein sequence ID" value="SEI81894.1"/>
    <property type="molecule type" value="Genomic_DNA"/>
</dbReference>
<dbReference type="Proteomes" id="UP000199532">
    <property type="component" value="Unassembled WGS sequence"/>
</dbReference>
<dbReference type="RefSeq" id="WP_090335326.1">
    <property type="nucleotide sequence ID" value="NZ_FNXY01000003.1"/>
</dbReference>